<protein>
    <recommendedName>
        <fullName evidence="6">Ribosome-recycling factor</fullName>
        <shortName evidence="6">RRF</shortName>
    </recommendedName>
    <alternativeName>
        <fullName evidence="6">Ribosome-releasing factor</fullName>
    </alternativeName>
</protein>
<dbReference type="AlphaFoldDB" id="A0A0S4XNK3"/>
<dbReference type="Pfam" id="PF01765">
    <property type="entry name" value="RRF"/>
    <property type="match status" value="1"/>
</dbReference>
<organism evidence="9">
    <name type="scientific">Sulfurovum sp. enrichment culture clone C5</name>
    <dbReference type="NCBI Taxonomy" id="497650"/>
    <lineage>
        <taxon>Bacteria</taxon>
        <taxon>Pseudomonadati</taxon>
        <taxon>Campylobacterota</taxon>
        <taxon>Epsilonproteobacteria</taxon>
        <taxon>Campylobacterales</taxon>
        <taxon>Sulfurovaceae</taxon>
        <taxon>Sulfurovum</taxon>
        <taxon>environmental samples</taxon>
    </lineage>
</organism>
<dbReference type="SUPFAM" id="SSF55194">
    <property type="entry name" value="Ribosome recycling factor, RRF"/>
    <property type="match status" value="1"/>
</dbReference>
<dbReference type="NCBIfam" id="TIGR00496">
    <property type="entry name" value="frr"/>
    <property type="match status" value="1"/>
</dbReference>
<evidence type="ECO:0000313" key="9">
    <source>
        <dbReference type="EMBL" id="CUV65867.1"/>
    </source>
</evidence>
<evidence type="ECO:0000256" key="5">
    <source>
        <dbReference type="ARBA" id="ARBA00025050"/>
    </source>
</evidence>
<comment type="subcellular location">
    <subcellularLocation>
        <location evidence="1 6">Cytoplasm</location>
    </subcellularLocation>
</comment>
<dbReference type="InterPro" id="IPR023584">
    <property type="entry name" value="Ribosome_recyc_fac_dom"/>
</dbReference>
<keyword evidence="4 6" id="KW-0648">Protein biosynthesis</keyword>
<comment type="function">
    <text evidence="5 6">Responsible for the release of ribosomes from messenger RNA at the termination of protein biosynthesis. May increase the efficiency of translation by recycling ribosomes from one round of translation to another.</text>
</comment>
<name>A0A0S4XNK3_9BACT</name>
<evidence type="ECO:0000256" key="6">
    <source>
        <dbReference type="HAMAP-Rule" id="MF_00040"/>
    </source>
</evidence>
<dbReference type="InterPro" id="IPR002661">
    <property type="entry name" value="Ribosome_recyc_fac"/>
</dbReference>
<evidence type="ECO:0000259" key="8">
    <source>
        <dbReference type="Pfam" id="PF01765"/>
    </source>
</evidence>
<keyword evidence="3 6" id="KW-0963">Cytoplasm</keyword>
<dbReference type="EMBL" id="FAXN01000050">
    <property type="protein sequence ID" value="CUV65867.1"/>
    <property type="molecule type" value="Genomic_DNA"/>
</dbReference>
<dbReference type="PANTHER" id="PTHR20982:SF3">
    <property type="entry name" value="MITOCHONDRIAL RIBOSOME RECYCLING FACTOR PSEUDO 1"/>
    <property type="match status" value="1"/>
</dbReference>
<comment type="similarity">
    <text evidence="2 6">Belongs to the RRF family.</text>
</comment>
<keyword evidence="7" id="KW-0175">Coiled coil</keyword>
<dbReference type="Gene3D" id="3.30.1360.40">
    <property type="match status" value="1"/>
</dbReference>
<dbReference type="FunFam" id="1.10.132.20:FF:000001">
    <property type="entry name" value="Ribosome-recycling factor"/>
    <property type="match status" value="1"/>
</dbReference>
<dbReference type="GO" id="GO:0002184">
    <property type="term" value="P:cytoplasmic translational termination"/>
    <property type="evidence" value="ECO:0007669"/>
    <property type="project" value="TreeGrafter"/>
</dbReference>
<dbReference type="FunFam" id="3.30.1360.40:FF:000001">
    <property type="entry name" value="Ribosome-recycling factor"/>
    <property type="match status" value="1"/>
</dbReference>
<reference evidence="9" key="1">
    <citation type="submission" date="2015-11" db="EMBL/GenBank/DDBJ databases">
        <authorList>
            <person name="Zhang Y."/>
            <person name="Guo Z."/>
        </authorList>
    </citation>
    <scope>NUCLEOTIDE SEQUENCE</scope>
    <source>
        <strain evidence="9">BN30871</strain>
    </source>
</reference>
<evidence type="ECO:0000256" key="4">
    <source>
        <dbReference type="ARBA" id="ARBA00022917"/>
    </source>
</evidence>
<dbReference type="InterPro" id="IPR036191">
    <property type="entry name" value="RRF_sf"/>
</dbReference>
<evidence type="ECO:0000256" key="1">
    <source>
        <dbReference type="ARBA" id="ARBA00004496"/>
    </source>
</evidence>
<accession>A0A0S4XNK3</accession>
<dbReference type="HAMAP" id="MF_00040">
    <property type="entry name" value="RRF"/>
    <property type="match status" value="1"/>
</dbReference>
<evidence type="ECO:0000256" key="3">
    <source>
        <dbReference type="ARBA" id="ARBA00022490"/>
    </source>
</evidence>
<evidence type="ECO:0000256" key="7">
    <source>
        <dbReference type="SAM" id="Coils"/>
    </source>
</evidence>
<dbReference type="CDD" id="cd00520">
    <property type="entry name" value="RRF"/>
    <property type="match status" value="1"/>
</dbReference>
<proteinExistence type="inferred from homology"/>
<sequence>MLNEIYEETSSHMNKSIDALKRDFSTLRTGKVTTNIVDNIKVDYYGTPTTLSQVGNVIALDATTIAINPWEKTMLNPITKAIQEANIGVNPNSDGSVIKLFFPPMTVDQRNEIVKQAKAMSEKAKVAIRNIRKDSNDKIKKIEKDKAVSEDEAKKALDQIQKITDDFVAKTDELLKVKEVDILKV</sequence>
<dbReference type="PANTHER" id="PTHR20982">
    <property type="entry name" value="RIBOSOME RECYCLING FACTOR"/>
    <property type="match status" value="1"/>
</dbReference>
<dbReference type="GO" id="GO:0043023">
    <property type="term" value="F:ribosomal large subunit binding"/>
    <property type="evidence" value="ECO:0007669"/>
    <property type="project" value="TreeGrafter"/>
</dbReference>
<gene>
    <name evidence="6 9" type="primary">frr</name>
    <name evidence="9" type="ORF">BN3087_490002</name>
</gene>
<evidence type="ECO:0000256" key="2">
    <source>
        <dbReference type="ARBA" id="ARBA00005912"/>
    </source>
</evidence>
<feature type="domain" description="Ribosome recycling factor" evidence="8">
    <location>
        <begin position="20"/>
        <end position="183"/>
    </location>
</feature>
<dbReference type="GO" id="GO:0005829">
    <property type="term" value="C:cytosol"/>
    <property type="evidence" value="ECO:0007669"/>
    <property type="project" value="GOC"/>
</dbReference>
<dbReference type="Gene3D" id="1.10.132.20">
    <property type="entry name" value="Ribosome-recycling factor"/>
    <property type="match status" value="1"/>
</dbReference>
<feature type="coiled-coil region" evidence="7">
    <location>
        <begin position="132"/>
        <end position="166"/>
    </location>
</feature>